<sequence length="62" mass="6675">MCVISSPYAAAGLVSFRAWHAAREVCGLFVKGVLFFGCPSGTFGTEVTVQVTFVSFNPLWIT</sequence>
<proteinExistence type="predicted"/>
<evidence type="ECO:0000313" key="2">
    <source>
        <dbReference type="Proteomes" id="UP001233172"/>
    </source>
</evidence>
<keyword evidence="2" id="KW-1185">Reference proteome</keyword>
<name>A0AAD8B012_BIOPF</name>
<dbReference type="AlphaFoldDB" id="A0AAD8B012"/>
<organism evidence="1 2">
    <name type="scientific">Biomphalaria pfeifferi</name>
    <name type="common">Bloodfluke planorb</name>
    <name type="synonym">Freshwater snail</name>
    <dbReference type="NCBI Taxonomy" id="112525"/>
    <lineage>
        <taxon>Eukaryota</taxon>
        <taxon>Metazoa</taxon>
        <taxon>Spiralia</taxon>
        <taxon>Lophotrochozoa</taxon>
        <taxon>Mollusca</taxon>
        <taxon>Gastropoda</taxon>
        <taxon>Heterobranchia</taxon>
        <taxon>Euthyneura</taxon>
        <taxon>Panpulmonata</taxon>
        <taxon>Hygrophila</taxon>
        <taxon>Lymnaeoidea</taxon>
        <taxon>Planorbidae</taxon>
        <taxon>Biomphalaria</taxon>
    </lineage>
</organism>
<dbReference type="EMBL" id="JASAOG010000204">
    <property type="protein sequence ID" value="KAK0044130.1"/>
    <property type="molecule type" value="Genomic_DNA"/>
</dbReference>
<gene>
    <name evidence="1" type="ORF">Bpfe_026464</name>
</gene>
<accession>A0AAD8B012</accession>
<comment type="caution">
    <text evidence="1">The sequence shown here is derived from an EMBL/GenBank/DDBJ whole genome shotgun (WGS) entry which is preliminary data.</text>
</comment>
<dbReference type="Proteomes" id="UP001233172">
    <property type="component" value="Unassembled WGS sequence"/>
</dbReference>
<reference evidence="1" key="2">
    <citation type="submission" date="2023-04" db="EMBL/GenBank/DDBJ databases">
        <authorList>
            <person name="Bu L."/>
            <person name="Lu L."/>
            <person name="Laidemitt M.R."/>
            <person name="Zhang S.M."/>
            <person name="Mutuku M."/>
            <person name="Mkoji G."/>
            <person name="Steinauer M."/>
            <person name="Loker E.S."/>
        </authorList>
    </citation>
    <scope>NUCLEOTIDE SEQUENCE</scope>
    <source>
        <strain evidence="1">KasaAsao</strain>
        <tissue evidence="1">Whole Snail</tissue>
    </source>
</reference>
<reference evidence="1" key="1">
    <citation type="journal article" date="2023" name="PLoS Negl. Trop. Dis.">
        <title>A genome sequence for Biomphalaria pfeifferi, the major vector snail for the human-infecting parasite Schistosoma mansoni.</title>
        <authorList>
            <person name="Bu L."/>
            <person name="Lu L."/>
            <person name="Laidemitt M.R."/>
            <person name="Zhang S.M."/>
            <person name="Mutuku M."/>
            <person name="Mkoji G."/>
            <person name="Steinauer M."/>
            <person name="Loker E.S."/>
        </authorList>
    </citation>
    <scope>NUCLEOTIDE SEQUENCE</scope>
    <source>
        <strain evidence="1">KasaAsao</strain>
    </source>
</reference>
<protein>
    <submittedName>
        <fullName evidence="1">Uncharacterized protein</fullName>
    </submittedName>
</protein>
<feature type="non-terminal residue" evidence="1">
    <location>
        <position position="62"/>
    </location>
</feature>
<evidence type="ECO:0000313" key="1">
    <source>
        <dbReference type="EMBL" id="KAK0044130.1"/>
    </source>
</evidence>